<reference evidence="2" key="1">
    <citation type="submission" date="2022-01" db="EMBL/GenBank/DDBJ databases">
        <title>Genome Sequence Resource for Two Populations of Ditylenchus destructor, the Migratory Endoparasitic Phytonematode.</title>
        <authorList>
            <person name="Zhang H."/>
            <person name="Lin R."/>
            <person name="Xie B."/>
        </authorList>
    </citation>
    <scope>NUCLEOTIDE SEQUENCE</scope>
    <source>
        <strain evidence="2">BazhouSP</strain>
    </source>
</reference>
<name>A0AAD4NEK3_9BILA</name>
<dbReference type="AlphaFoldDB" id="A0AAD4NEK3"/>
<dbReference type="EMBL" id="JAKKPZ010000001">
    <property type="protein sequence ID" value="KAI1728712.1"/>
    <property type="molecule type" value="Genomic_DNA"/>
</dbReference>
<organism evidence="2 3">
    <name type="scientific">Ditylenchus destructor</name>
    <dbReference type="NCBI Taxonomy" id="166010"/>
    <lineage>
        <taxon>Eukaryota</taxon>
        <taxon>Metazoa</taxon>
        <taxon>Ecdysozoa</taxon>
        <taxon>Nematoda</taxon>
        <taxon>Chromadorea</taxon>
        <taxon>Rhabditida</taxon>
        <taxon>Tylenchina</taxon>
        <taxon>Tylenchomorpha</taxon>
        <taxon>Sphaerularioidea</taxon>
        <taxon>Anguinidae</taxon>
        <taxon>Anguininae</taxon>
        <taxon>Ditylenchus</taxon>
    </lineage>
</organism>
<evidence type="ECO:0000313" key="2">
    <source>
        <dbReference type="EMBL" id="KAI1728712.1"/>
    </source>
</evidence>
<evidence type="ECO:0000256" key="1">
    <source>
        <dbReference type="SAM" id="Coils"/>
    </source>
</evidence>
<sequence>MYNCDEIWPVYETDQDYAAVVYPEFQEDFKTDTDIVWGTLETYQHDNTDVSYPRDSAYFVDDATIPSHYNNSSFDLYGFPDYGIYQPLLDTNTVFDSETIALPENKDVVKKKRNHKCWRQEQLKATIADLELEIDNLSKKLNPGEDDIARIEQLNEELRKNKANLKKNLDQKRYKDNRMLRLKQENESFSSPHCFPTEQHNADNVEKTELGTVDIQELNFNPNHIGYSPIYMTESMRVHQLDGKQCEYVSAKHGLRCPSMRPEEKLSRNGFCEKHVGYIKRIKAEAAKAHKILAPYRKRRKLDPSDETLAYHTESWSHVPEAMSCSSGTYNRDNPLRNAGVLTKKEVLKQYLAALERENEAIENVRKLFAEKIRRVDSSFFEKLQDSTYDQDDVFE</sequence>
<protein>
    <submittedName>
        <fullName evidence="2">Dynactin 4</fullName>
    </submittedName>
</protein>
<dbReference type="Proteomes" id="UP001201812">
    <property type="component" value="Unassembled WGS sequence"/>
</dbReference>
<feature type="coiled-coil region" evidence="1">
    <location>
        <begin position="345"/>
        <end position="372"/>
    </location>
</feature>
<proteinExistence type="predicted"/>
<keyword evidence="1" id="KW-0175">Coiled coil</keyword>
<accession>A0AAD4NEK3</accession>
<comment type="caution">
    <text evidence="2">The sequence shown here is derived from an EMBL/GenBank/DDBJ whole genome shotgun (WGS) entry which is preliminary data.</text>
</comment>
<evidence type="ECO:0000313" key="3">
    <source>
        <dbReference type="Proteomes" id="UP001201812"/>
    </source>
</evidence>
<keyword evidence="3" id="KW-1185">Reference proteome</keyword>
<gene>
    <name evidence="2" type="ORF">DdX_00910</name>
</gene>
<feature type="coiled-coil region" evidence="1">
    <location>
        <begin position="120"/>
        <end position="175"/>
    </location>
</feature>